<name>A0ABT0RJ28_9SPHN</name>
<organism evidence="1 2">
    <name type="scientific">Sphingomonas alba</name>
    <dbReference type="NCBI Taxonomy" id="2908208"/>
    <lineage>
        <taxon>Bacteria</taxon>
        <taxon>Pseudomonadati</taxon>
        <taxon>Pseudomonadota</taxon>
        <taxon>Alphaproteobacteria</taxon>
        <taxon>Sphingomonadales</taxon>
        <taxon>Sphingomonadaceae</taxon>
        <taxon>Sphingomonas</taxon>
    </lineage>
</organism>
<proteinExistence type="predicted"/>
<reference evidence="1" key="1">
    <citation type="submission" date="2022-05" db="EMBL/GenBank/DDBJ databases">
        <authorList>
            <person name="Jo J.-H."/>
            <person name="Im W.-T."/>
        </authorList>
    </citation>
    <scope>NUCLEOTIDE SEQUENCE</scope>
    <source>
        <strain evidence="1">SE158</strain>
    </source>
</reference>
<dbReference type="EMBL" id="JAMGBD010000001">
    <property type="protein sequence ID" value="MCL6682626.1"/>
    <property type="molecule type" value="Genomic_DNA"/>
</dbReference>
<dbReference type="Proteomes" id="UP001165363">
    <property type="component" value="Unassembled WGS sequence"/>
</dbReference>
<comment type="caution">
    <text evidence="1">The sequence shown here is derived from an EMBL/GenBank/DDBJ whole genome shotgun (WGS) entry which is preliminary data.</text>
</comment>
<gene>
    <name evidence="1" type="ORF">LZ536_01760</name>
</gene>
<dbReference type="RefSeq" id="WP_249846582.1">
    <property type="nucleotide sequence ID" value="NZ_JAMGBD010000001.1"/>
</dbReference>
<sequence length="207" mass="23015">MKRMMIIAAVGVLTACTTGDGGGGFSSGGYALVRPRTTNVGDGSMMVTPPREWNRVSTVWAIDDIRAVEDWTLNGPYLDSMSFVTGLKGGRYIIRQNKRDAQQVPKFRSDMTAPEITAMLESFYRVRAGSVDLTTTSLQPRQFMGYPGFQWDFEHLDADEVRRRGRVVGAVIGGKLYLILLDGTRMHYFDAALPDFEAVVNSARFRS</sequence>
<accession>A0ABT0RJ28</accession>
<protein>
    <recommendedName>
        <fullName evidence="3">Lipoprotein</fullName>
    </recommendedName>
</protein>
<dbReference type="PROSITE" id="PS51257">
    <property type="entry name" value="PROKAR_LIPOPROTEIN"/>
    <property type="match status" value="1"/>
</dbReference>
<evidence type="ECO:0000313" key="1">
    <source>
        <dbReference type="EMBL" id="MCL6682626.1"/>
    </source>
</evidence>
<keyword evidence="2" id="KW-1185">Reference proteome</keyword>
<evidence type="ECO:0008006" key="3">
    <source>
        <dbReference type="Google" id="ProtNLM"/>
    </source>
</evidence>
<evidence type="ECO:0000313" key="2">
    <source>
        <dbReference type="Proteomes" id="UP001165363"/>
    </source>
</evidence>